<accession>A0ACD5YZ08</accession>
<protein>
    <submittedName>
        <fullName evidence="1">Uncharacterized protein</fullName>
    </submittedName>
</protein>
<sequence>MASPRALVLAVCALLLALAVASADAASVVVGLAKCADCTRKNMKAEEAFKGLQVAIKCKNVQGDYESKAVGGLDGTGAFSVPLVADLHGSDCVAQLHSAVSNAPCPGQEPSKVIPISEGTTYGEAGRKTPITSPECASVTMCGTVKKFLGHFHHNQPVPPKPEPKPQPHPDYDPIPPTPTYGGGGGHPSTLIYTPSQRLS</sequence>
<keyword evidence="2" id="KW-1185">Reference proteome</keyword>
<evidence type="ECO:0000313" key="1">
    <source>
        <dbReference type="EnsemblPlants" id="AVESA.00010b.r2.6AG1067290.1.CDS"/>
    </source>
</evidence>
<name>A0ACD5YZ08_AVESA</name>
<dbReference type="Proteomes" id="UP001732700">
    <property type="component" value="Chromosome 6A"/>
</dbReference>
<dbReference type="EnsemblPlants" id="AVESA.00010b.r2.6AG1067290.1">
    <property type="protein sequence ID" value="AVESA.00010b.r2.6AG1067290.1.CDS"/>
    <property type="gene ID" value="AVESA.00010b.r2.6AG1067290"/>
</dbReference>
<organism evidence="1 2">
    <name type="scientific">Avena sativa</name>
    <name type="common">Oat</name>
    <dbReference type="NCBI Taxonomy" id="4498"/>
    <lineage>
        <taxon>Eukaryota</taxon>
        <taxon>Viridiplantae</taxon>
        <taxon>Streptophyta</taxon>
        <taxon>Embryophyta</taxon>
        <taxon>Tracheophyta</taxon>
        <taxon>Spermatophyta</taxon>
        <taxon>Magnoliopsida</taxon>
        <taxon>Liliopsida</taxon>
        <taxon>Poales</taxon>
        <taxon>Poaceae</taxon>
        <taxon>BOP clade</taxon>
        <taxon>Pooideae</taxon>
        <taxon>Poodae</taxon>
        <taxon>Poeae</taxon>
        <taxon>Poeae Chloroplast Group 1 (Aveneae type)</taxon>
        <taxon>Aveninae</taxon>
        <taxon>Avena</taxon>
    </lineage>
</organism>
<proteinExistence type="predicted"/>
<reference evidence="1" key="1">
    <citation type="submission" date="2021-05" db="EMBL/GenBank/DDBJ databases">
        <authorList>
            <person name="Scholz U."/>
            <person name="Mascher M."/>
            <person name="Fiebig A."/>
        </authorList>
    </citation>
    <scope>NUCLEOTIDE SEQUENCE [LARGE SCALE GENOMIC DNA]</scope>
</reference>
<evidence type="ECO:0000313" key="2">
    <source>
        <dbReference type="Proteomes" id="UP001732700"/>
    </source>
</evidence>
<reference evidence="1" key="2">
    <citation type="submission" date="2025-09" db="UniProtKB">
        <authorList>
            <consortium name="EnsemblPlants"/>
        </authorList>
    </citation>
    <scope>IDENTIFICATION</scope>
</reference>